<accession>A0A183EVI7</accession>
<protein>
    <submittedName>
        <fullName evidence="2">MARVEL domain-containing protein</fullName>
    </submittedName>
</protein>
<dbReference type="AlphaFoldDB" id="A0A183EVI7"/>
<name>A0A183EVI7_9BILA</name>
<keyword evidence="1" id="KW-0472">Membrane</keyword>
<evidence type="ECO:0000313" key="2">
    <source>
        <dbReference type="WBParaSite" id="GPUH_0002500801-mRNA-1"/>
    </source>
</evidence>
<reference evidence="2" key="1">
    <citation type="submission" date="2016-06" db="UniProtKB">
        <authorList>
            <consortium name="WormBaseParasite"/>
        </authorList>
    </citation>
    <scope>IDENTIFICATION</scope>
</reference>
<evidence type="ECO:0000256" key="1">
    <source>
        <dbReference type="SAM" id="Phobius"/>
    </source>
</evidence>
<feature type="transmembrane region" description="Helical" evidence="1">
    <location>
        <begin position="77"/>
        <end position="106"/>
    </location>
</feature>
<keyword evidence="1" id="KW-0812">Transmembrane</keyword>
<feature type="transmembrane region" description="Helical" evidence="1">
    <location>
        <begin position="35"/>
        <end position="56"/>
    </location>
</feature>
<organism evidence="2">
    <name type="scientific">Gongylonema pulchrum</name>
    <dbReference type="NCBI Taxonomy" id="637853"/>
    <lineage>
        <taxon>Eukaryota</taxon>
        <taxon>Metazoa</taxon>
        <taxon>Ecdysozoa</taxon>
        <taxon>Nematoda</taxon>
        <taxon>Chromadorea</taxon>
        <taxon>Rhabditida</taxon>
        <taxon>Spirurina</taxon>
        <taxon>Spiruromorpha</taxon>
        <taxon>Spiruroidea</taxon>
        <taxon>Gongylonematidae</taxon>
        <taxon>Gongylonema</taxon>
    </lineage>
</organism>
<dbReference type="WBParaSite" id="GPUH_0002500801-mRNA-1">
    <property type="protein sequence ID" value="GPUH_0002500801-mRNA-1"/>
    <property type="gene ID" value="GPUH_0002500801"/>
</dbReference>
<keyword evidence="1" id="KW-1133">Transmembrane helix</keyword>
<proteinExistence type="predicted"/>
<sequence length="111" mass="13016">LIVSLIIELFAILYLFLPREFCCERYEYLTAPFSGFALCITILLLYTTVTYAQRLLRKFLLTTDYKSFDVSTVKIRLGFSFYLCIVALLLAFFSFLVGVFNVTLAWCFLWR</sequence>